<keyword evidence="2" id="KW-1185">Reference proteome</keyword>
<proteinExistence type="predicted"/>
<evidence type="ECO:0000313" key="1">
    <source>
        <dbReference type="EMBL" id="MCM1983303.1"/>
    </source>
</evidence>
<name>A0ABD4T492_9CYAN</name>
<dbReference type="Proteomes" id="UP000031561">
    <property type="component" value="Unassembled WGS sequence"/>
</dbReference>
<reference evidence="1 2" key="1">
    <citation type="journal article" date="2015" name="Genome Announc.">
        <title>Draft Genome Sequence of Filamentous Marine Cyanobacterium Lyngbya confervoides Strain BDU141951.</title>
        <authorList>
            <person name="Chandrababunaidu M.M."/>
            <person name="Sen D."/>
            <person name="Tripathy S."/>
        </authorList>
    </citation>
    <scope>NUCLEOTIDE SEQUENCE [LARGE SCALE GENOMIC DNA]</scope>
    <source>
        <strain evidence="1 2">BDU141951</strain>
    </source>
</reference>
<protein>
    <submittedName>
        <fullName evidence="1">AhpC/TSA family protein</fullName>
    </submittedName>
</protein>
<gene>
    <name evidence="1" type="ORF">QQ91_0010795</name>
</gene>
<comment type="caution">
    <text evidence="1">The sequence shown here is derived from an EMBL/GenBank/DDBJ whole genome shotgun (WGS) entry which is preliminary data.</text>
</comment>
<evidence type="ECO:0000313" key="2">
    <source>
        <dbReference type="Proteomes" id="UP000031561"/>
    </source>
</evidence>
<dbReference type="Pfam" id="PF13911">
    <property type="entry name" value="AhpC-TSA_2"/>
    <property type="match status" value="1"/>
</dbReference>
<dbReference type="InterPro" id="IPR032801">
    <property type="entry name" value="PXL2A/B/C"/>
</dbReference>
<dbReference type="AlphaFoldDB" id="A0ABD4T492"/>
<sequence length="271" mass="30180">MTAFETFHQAQRQRVSDGQCYPLCFDCRSPQPLMIVLWPQLGDFDSLEYAFWLQRESEKIQALHLQVRAVGIGNRQAGQRFCEFTGFPADWLYLDPQAELHQQVGLYPGLRLKLPGLSAAQAAGVNLMLMCAGVGSPGTIKEVLRGYTGDRSAPQLIADEAVIQASPLPPLKGRLFARAGGTGFQRPFELATLRLRNMGEVLSHWQTYVPDASLLTQRGGTFVYGPQRQLLYEHRDRGLLGFAKQMARPLEFLDSLPGLRPRPSPGDPSRV</sequence>
<dbReference type="RefSeq" id="WP_166274966.1">
    <property type="nucleotide sequence ID" value="NZ_JTHE03000061.1"/>
</dbReference>
<dbReference type="EMBL" id="JTHE03000061">
    <property type="protein sequence ID" value="MCM1983303.1"/>
    <property type="molecule type" value="Genomic_DNA"/>
</dbReference>
<organism evidence="1 2">
    <name type="scientific">Lyngbya confervoides BDU141951</name>
    <dbReference type="NCBI Taxonomy" id="1574623"/>
    <lineage>
        <taxon>Bacteria</taxon>
        <taxon>Bacillati</taxon>
        <taxon>Cyanobacteriota</taxon>
        <taxon>Cyanophyceae</taxon>
        <taxon>Oscillatoriophycideae</taxon>
        <taxon>Oscillatoriales</taxon>
        <taxon>Microcoleaceae</taxon>
        <taxon>Lyngbya</taxon>
    </lineage>
</organism>
<accession>A0ABD4T492</accession>